<evidence type="ECO:0000313" key="3">
    <source>
        <dbReference type="Proteomes" id="UP001387100"/>
    </source>
</evidence>
<name>A0ABU8RHK3_9ACTN</name>
<feature type="non-terminal residue" evidence="2">
    <location>
        <position position="216"/>
    </location>
</feature>
<dbReference type="InterPro" id="IPR036188">
    <property type="entry name" value="FAD/NAD-bd_sf"/>
</dbReference>
<evidence type="ECO:0000313" key="2">
    <source>
        <dbReference type="EMBL" id="MEJ5944548.1"/>
    </source>
</evidence>
<reference evidence="2 3" key="1">
    <citation type="journal article" date="2017" name="Int. J. Syst. Evol. Microbiol.">
        <title>Pseudokineococcus basanitobsidens sp. nov., isolated from volcanic rock.</title>
        <authorList>
            <person name="Lee D.W."/>
            <person name="Park M.Y."/>
            <person name="Kim J.J."/>
            <person name="Kim B.S."/>
        </authorList>
    </citation>
    <scope>NUCLEOTIDE SEQUENCE [LARGE SCALE GENOMIC DNA]</scope>
    <source>
        <strain evidence="2 3">DSM 103726</strain>
    </source>
</reference>
<dbReference type="PANTHER" id="PTHR42923">
    <property type="entry name" value="PROTOPORPHYRINOGEN OXIDASE"/>
    <property type="match status" value="1"/>
</dbReference>
<comment type="caution">
    <text evidence="2">The sequence shown here is derived from an EMBL/GenBank/DDBJ whole genome shotgun (WGS) entry which is preliminary data.</text>
</comment>
<dbReference type="EMBL" id="JBBIAA010000003">
    <property type="protein sequence ID" value="MEJ5944548.1"/>
    <property type="molecule type" value="Genomic_DNA"/>
</dbReference>
<organism evidence="2 3">
    <name type="scientific">Pseudokineococcus basanitobsidens</name>
    <dbReference type="NCBI Taxonomy" id="1926649"/>
    <lineage>
        <taxon>Bacteria</taxon>
        <taxon>Bacillati</taxon>
        <taxon>Actinomycetota</taxon>
        <taxon>Actinomycetes</taxon>
        <taxon>Kineosporiales</taxon>
        <taxon>Kineosporiaceae</taxon>
        <taxon>Pseudokineococcus</taxon>
    </lineage>
</organism>
<dbReference type="PANTHER" id="PTHR42923:SF3">
    <property type="entry name" value="PROTOPORPHYRINOGEN OXIDASE"/>
    <property type="match status" value="1"/>
</dbReference>
<dbReference type="SUPFAM" id="SSF51905">
    <property type="entry name" value="FAD/NAD(P)-binding domain"/>
    <property type="match status" value="1"/>
</dbReference>
<gene>
    <name evidence="2" type="ORF">WDZ17_04470</name>
</gene>
<keyword evidence="3" id="KW-1185">Reference proteome</keyword>
<evidence type="ECO:0000259" key="1">
    <source>
        <dbReference type="Pfam" id="PF01593"/>
    </source>
</evidence>
<accession>A0ABU8RHK3</accession>
<feature type="domain" description="Amine oxidase" evidence="1">
    <location>
        <begin position="25"/>
        <end position="211"/>
    </location>
</feature>
<dbReference type="Gene3D" id="3.50.50.60">
    <property type="entry name" value="FAD/NAD(P)-binding domain"/>
    <property type="match status" value="1"/>
</dbReference>
<protein>
    <submittedName>
        <fullName evidence="2">FAD-dependent oxidoreductase</fullName>
    </submittedName>
</protein>
<dbReference type="RefSeq" id="WP_339573934.1">
    <property type="nucleotide sequence ID" value="NZ_JBBIAA010000003.1"/>
</dbReference>
<dbReference type="InterPro" id="IPR050464">
    <property type="entry name" value="Zeta_carotene_desat/Oxidored"/>
</dbReference>
<dbReference type="InterPro" id="IPR002937">
    <property type="entry name" value="Amino_oxidase"/>
</dbReference>
<dbReference type="Pfam" id="PF01593">
    <property type="entry name" value="Amino_oxidase"/>
    <property type="match status" value="1"/>
</dbReference>
<dbReference type="Proteomes" id="UP001387100">
    <property type="component" value="Unassembled WGS sequence"/>
</dbReference>
<sequence length="216" mass="21632">MPSSARPTPRPTRPSAPLVVVGGGVSGLAAAWEASRAGAPVVVLEASVRTGGVMARGSLDVPGAPEPLVLDLGPESLLARRPEAVRLVDELGLGDDVVRPEAVPAALATRGALHALPAGTVMGAPRSTAGLAGLLTPSELARVRDERVEPVGTDLAVADFVAGRVGRAVVDRLVEPLLGGVYAGSAARLSLRATVPALWALAVRGEALVGPEGVAG</sequence>
<proteinExistence type="predicted"/>